<evidence type="ECO:0000313" key="12">
    <source>
        <dbReference type="EMBL" id="KAK9910171.1"/>
    </source>
</evidence>
<keyword evidence="8" id="KW-0472">Membrane</keyword>
<dbReference type="GO" id="GO:0050660">
    <property type="term" value="F:flavin adenine dinucleotide binding"/>
    <property type="evidence" value="ECO:0007669"/>
    <property type="project" value="UniProtKB-UniRule"/>
</dbReference>
<comment type="pathway">
    <text evidence="2">Terpene metabolism; lanosterol biosynthesis; lanosterol from farnesyl diphosphate: step 2/3.</text>
</comment>
<dbReference type="Gene3D" id="3.50.50.60">
    <property type="entry name" value="FAD/NAD(P)-binding domain"/>
    <property type="match status" value="1"/>
</dbReference>
<dbReference type="EMBL" id="JBEDUW010000007">
    <property type="protein sequence ID" value="KAK9910171.1"/>
    <property type="molecule type" value="Genomic_DNA"/>
</dbReference>
<evidence type="ECO:0000256" key="8">
    <source>
        <dbReference type="ARBA" id="ARBA00023136"/>
    </source>
</evidence>
<evidence type="ECO:0000256" key="5">
    <source>
        <dbReference type="ARBA" id="ARBA00022630"/>
    </source>
</evidence>
<comment type="caution">
    <text evidence="12">The sequence shown here is derived from an EMBL/GenBank/DDBJ whole genome shotgun (WGS) entry which is preliminary data.</text>
</comment>
<evidence type="ECO:0000256" key="2">
    <source>
        <dbReference type="ARBA" id="ARBA00005018"/>
    </source>
</evidence>
<feature type="domain" description="Squalene epoxidase" evidence="11">
    <location>
        <begin position="89"/>
        <end position="112"/>
    </location>
</feature>
<accession>A0AAW1VQA0</accession>
<reference evidence="12 13" key="1">
    <citation type="journal article" date="2023" name="G3 (Bethesda)">
        <title>A chromosome-length genome assembly and annotation of blackberry (Rubus argutus, cv. 'Hillquist').</title>
        <authorList>
            <person name="Bruna T."/>
            <person name="Aryal R."/>
            <person name="Dudchenko O."/>
            <person name="Sargent D.J."/>
            <person name="Mead D."/>
            <person name="Buti M."/>
            <person name="Cavallini A."/>
            <person name="Hytonen T."/>
            <person name="Andres J."/>
            <person name="Pham M."/>
            <person name="Weisz D."/>
            <person name="Mascagni F."/>
            <person name="Usai G."/>
            <person name="Natali L."/>
            <person name="Bassil N."/>
            <person name="Fernandez G.E."/>
            <person name="Lomsadze A."/>
            <person name="Armour M."/>
            <person name="Olukolu B."/>
            <person name="Poorten T."/>
            <person name="Britton C."/>
            <person name="Davik J."/>
            <person name="Ashrafi H."/>
            <person name="Aiden E.L."/>
            <person name="Borodovsky M."/>
            <person name="Worthington M."/>
        </authorList>
    </citation>
    <scope>NUCLEOTIDE SEQUENCE [LARGE SCALE GENOMIC DNA]</scope>
    <source>
        <strain evidence="12">PI 553951</strain>
    </source>
</reference>
<comment type="subcellular location">
    <subcellularLocation>
        <location evidence="10">Membrane</location>
        <topology evidence="10">Multi-pass membrane protein</topology>
    </subcellularLocation>
</comment>
<dbReference type="GO" id="GO:0005783">
    <property type="term" value="C:endoplasmic reticulum"/>
    <property type="evidence" value="ECO:0007669"/>
    <property type="project" value="TreeGrafter"/>
</dbReference>
<evidence type="ECO:0000256" key="4">
    <source>
        <dbReference type="ARBA" id="ARBA00012312"/>
    </source>
</evidence>
<dbReference type="GO" id="GO:0004506">
    <property type="term" value="F:squalene monooxygenase activity"/>
    <property type="evidence" value="ECO:0007669"/>
    <property type="project" value="UniProtKB-UniRule"/>
</dbReference>
<organism evidence="12 13">
    <name type="scientific">Rubus argutus</name>
    <name type="common">Southern blackberry</name>
    <dbReference type="NCBI Taxonomy" id="59490"/>
    <lineage>
        <taxon>Eukaryota</taxon>
        <taxon>Viridiplantae</taxon>
        <taxon>Streptophyta</taxon>
        <taxon>Embryophyta</taxon>
        <taxon>Tracheophyta</taxon>
        <taxon>Spermatophyta</taxon>
        <taxon>Magnoliopsida</taxon>
        <taxon>eudicotyledons</taxon>
        <taxon>Gunneridae</taxon>
        <taxon>Pentapetalae</taxon>
        <taxon>rosids</taxon>
        <taxon>fabids</taxon>
        <taxon>Rosales</taxon>
        <taxon>Rosaceae</taxon>
        <taxon>Rosoideae</taxon>
        <taxon>Rosoideae incertae sedis</taxon>
        <taxon>Rubus</taxon>
    </lineage>
</organism>
<evidence type="ECO:0000256" key="9">
    <source>
        <dbReference type="ARBA" id="ARBA00048658"/>
    </source>
</evidence>
<dbReference type="GO" id="GO:0016020">
    <property type="term" value="C:membrane"/>
    <property type="evidence" value="ECO:0007669"/>
    <property type="project" value="UniProtKB-SubCell"/>
</dbReference>
<evidence type="ECO:0000259" key="11">
    <source>
        <dbReference type="Pfam" id="PF08491"/>
    </source>
</evidence>
<keyword evidence="7 10" id="KW-0560">Oxidoreductase</keyword>
<dbReference type="InterPro" id="IPR040125">
    <property type="entry name" value="Squalene_monox"/>
</dbReference>
<dbReference type="SUPFAM" id="SSF51905">
    <property type="entry name" value="FAD/NAD(P)-binding domain"/>
    <property type="match status" value="1"/>
</dbReference>
<evidence type="ECO:0000256" key="3">
    <source>
        <dbReference type="ARBA" id="ARBA00008802"/>
    </source>
</evidence>
<name>A0AAW1VQA0_RUBAR</name>
<comment type="function">
    <text evidence="10">Catalyzes the stereospecific oxidation of squalene to (S)-2,3-epoxysqualene, and is considered to be a rate-limiting enzyme in steroid biosynthesis.</text>
</comment>
<dbReference type="Proteomes" id="UP001457282">
    <property type="component" value="Unassembled WGS sequence"/>
</dbReference>
<proteinExistence type="inferred from homology"/>
<dbReference type="InterPro" id="IPR036188">
    <property type="entry name" value="FAD/NAD-bd_sf"/>
</dbReference>
<keyword evidence="13" id="KW-1185">Reference proteome</keyword>
<dbReference type="InterPro" id="IPR013698">
    <property type="entry name" value="Squalene_epoxidase"/>
</dbReference>
<sequence>MGLMLRVLGYALYKDGKNTRLPYPLENFHPDVAGRSFHHGRFIQRMREKAVSLPKLEQGTVTSLLEEKGTVKGVQYKSKGNDQELTAHVPLTIVCDGCYSNLRRSLCDPQVKRT</sequence>
<dbReference type="PANTHER" id="PTHR10835:SF15">
    <property type="entry name" value="SQUALENE EPOXIDASE 2, MITOCHONDRIAL"/>
    <property type="match status" value="1"/>
</dbReference>
<comment type="catalytic activity">
    <reaction evidence="9 10">
        <text>squalene + reduced [NADPH--hemoprotein reductase] + O2 = (S)-2,3-epoxysqualene + oxidized [NADPH--hemoprotein reductase] + H2O + H(+)</text>
        <dbReference type="Rhea" id="RHEA:25282"/>
        <dbReference type="Rhea" id="RHEA-COMP:11964"/>
        <dbReference type="Rhea" id="RHEA-COMP:11965"/>
        <dbReference type="ChEBI" id="CHEBI:15377"/>
        <dbReference type="ChEBI" id="CHEBI:15378"/>
        <dbReference type="ChEBI" id="CHEBI:15379"/>
        <dbReference type="ChEBI" id="CHEBI:15440"/>
        <dbReference type="ChEBI" id="CHEBI:15441"/>
        <dbReference type="ChEBI" id="CHEBI:57618"/>
        <dbReference type="ChEBI" id="CHEBI:58210"/>
        <dbReference type="EC" id="1.14.14.17"/>
    </reaction>
</comment>
<keyword evidence="5 10" id="KW-0285">Flavoprotein</keyword>
<gene>
    <name evidence="12" type="ORF">M0R45_034144</name>
</gene>
<dbReference type="Pfam" id="PF08491">
    <property type="entry name" value="SE"/>
    <property type="match status" value="1"/>
</dbReference>
<dbReference type="GO" id="GO:0016126">
    <property type="term" value="P:sterol biosynthetic process"/>
    <property type="evidence" value="ECO:0007669"/>
    <property type="project" value="UniProtKB-UniRule"/>
</dbReference>
<dbReference type="AlphaFoldDB" id="A0AAW1VQA0"/>
<evidence type="ECO:0000256" key="1">
    <source>
        <dbReference type="ARBA" id="ARBA00001974"/>
    </source>
</evidence>
<evidence type="ECO:0000313" key="13">
    <source>
        <dbReference type="Proteomes" id="UP001457282"/>
    </source>
</evidence>
<evidence type="ECO:0000256" key="10">
    <source>
        <dbReference type="RuleBase" id="RU367121"/>
    </source>
</evidence>
<comment type="similarity">
    <text evidence="3 10">Belongs to the squalene monooxygenase family.</text>
</comment>
<dbReference type="EC" id="1.14.14.17" evidence="4 10"/>
<evidence type="ECO:0000256" key="6">
    <source>
        <dbReference type="ARBA" id="ARBA00022827"/>
    </source>
</evidence>
<dbReference type="PANTHER" id="PTHR10835">
    <property type="entry name" value="SQUALENE MONOOXYGENASE"/>
    <property type="match status" value="1"/>
</dbReference>
<evidence type="ECO:0000256" key="7">
    <source>
        <dbReference type="ARBA" id="ARBA00023002"/>
    </source>
</evidence>
<protein>
    <recommendedName>
        <fullName evidence="4 10">Squalene monooxygenase</fullName>
        <ecNumber evidence="4 10">1.14.14.17</ecNumber>
    </recommendedName>
</protein>
<keyword evidence="6 10" id="KW-0274">FAD</keyword>
<comment type="cofactor">
    <cofactor evidence="1 10">
        <name>FAD</name>
        <dbReference type="ChEBI" id="CHEBI:57692"/>
    </cofactor>
</comment>